<dbReference type="CDD" id="cd00090">
    <property type="entry name" value="HTH_ARSR"/>
    <property type="match status" value="1"/>
</dbReference>
<sequence>MNAEQGVPPPPTGRRREVLEVLRASSSAMSIVRIAERLGVHPNTVRFHLDALAETGLVERVDAAPAGPGRPPLVFRARRGMDPSGPRNYRLLAGILAGTLAADPDPVGRATEAGRAWGRQLAEPPASPSGIGEEEAVGRLMSVLDDLGFAPERRPADARGPIGLRHCPFLDLVGTQARVVCPVHLGLMQGVMTAMGSPVTVERLEPFAGPDLCLAHLAGAGSPP</sequence>
<dbReference type="Pfam" id="PF12840">
    <property type="entry name" value="HTH_20"/>
    <property type="match status" value="1"/>
</dbReference>
<reference evidence="1 2" key="1">
    <citation type="submission" date="2020-08" db="EMBL/GenBank/DDBJ databases">
        <title>Sequencing the genomes of 1000 actinobacteria strains.</title>
        <authorList>
            <person name="Klenk H.-P."/>
        </authorList>
    </citation>
    <scope>NUCLEOTIDE SEQUENCE [LARGE SCALE GENOMIC DNA]</scope>
    <source>
        <strain evidence="1 2">DSM 46887</strain>
    </source>
</reference>
<dbReference type="Gene3D" id="1.10.10.10">
    <property type="entry name" value="Winged helix-like DNA-binding domain superfamily/Winged helix DNA-binding domain"/>
    <property type="match status" value="1"/>
</dbReference>
<dbReference type="InterPro" id="IPR036390">
    <property type="entry name" value="WH_DNA-bd_sf"/>
</dbReference>
<protein>
    <submittedName>
        <fullName evidence="1">Putative ArsR family transcriptional regulator</fullName>
    </submittedName>
</protein>
<organism evidence="1 2">
    <name type="scientific">Streptosporangium becharense</name>
    <dbReference type="NCBI Taxonomy" id="1816182"/>
    <lineage>
        <taxon>Bacteria</taxon>
        <taxon>Bacillati</taxon>
        <taxon>Actinomycetota</taxon>
        <taxon>Actinomycetes</taxon>
        <taxon>Streptosporangiales</taxon>
        <taxon>Streptosporangiaceae</taxon>
        <taxon>Streptosporangium</taxon>
    </lineage>
</organism>
<dbReference type="RefSeq" id="WP_184540492.1">
    <property type="nucleotide sequence ID" value="NZ_JACHMP010000001.1"/>
</dbReference>
<comment type="caution">
    <text evidence="1">The sequence shown here is derived from an EMBL/GenBank/DDBJ whole genome shotgun (WGS) entry which is preliminary data.</text>
</comment>
<evidence type="ECO:0000313" key="1">
    <source>
        <dbReference type="EMBL" id="MBB5817338.1"/>
    </source>
</evidence>
<dbReference type="AlphaFoldDB" id="A0A7W9IAY3"/>
<dbReference type="Proteomes" id="UP000540685">
    <property type="component" value="Unassembled WGS sequence"/>
</dbReference>
<name>A0A7W9IAY3_9ACTN</name>
<keyword evidence="2" id="KW-1185">Reference proteome</keyword>
<accession>A0A7W9IAY3</accession>
<gene>
    <name evidence="1" type="ORF">F4562_000400</name>
</gene>
<dbReference type="EMBL" id="JACHMP010000001">
    <property type="protein sequence ID" value="MBB5817338.1"/>
    <property type="molecule type" value="Genomic_DNA"/>
</dbReference>
<proteinExistence type="predicted"/>
<dbReference type="SUPFAM" id="SSF46785">
    <property type="entry name" value="Winged helix' DNA-binding domain"/>
    <property type="match status" value="1"/>
</dbReference>
<evidence type="ECO:0000313" key="2">
    <source>
        <dbReference type="Proteomes" id="UP000540685"/>
    </source>
</evidence>
<dbReference type="InterPro" id="IPR036388">
    <property type="entry name" value="WH-like_DNA-bd_sf"/>
</dbReference>
<dbReference type="InterPro" id="IPR011991">
    <property type="entry name" value="ArsR-like_HTH"/>
</dbReference>